<feature type="chain" id="PRO_5040387464" evidence="3">
    <location>
        <begin position="24"/>
        <end position="188"/>
    </location>
</feature>
<feature type="transmembrane region" description="Helical" evidence="2">
    <location>
        <begin position="169"/>
        <end position="187"/>
    </location>
</feature>
<dbReference type="OrthoDB" id="5420143at2759"/>
<evidence type="ECO:0000256" key="3">
    <source>
        <dbReference type="SAM" id="SignalP"/>
    </source>
</evidence>
<protein>
    <submittedName>
        <fullName evidence="4">9284_t:CDS:1</fullName>
    </submittedName>
</protein>
<name>A0A9N9CP37_9GLOM</name>
<proteinExistence type="predicted"/>
<dbReference type="EMBL" id="CAJVPL010002325">
    <property type="protein sequence ID" value="CAG8606950.1"/>
    <property type="molecule type" value="Genomic_DNA"/>
</dbReference>
<evidence type="ECO:0000313" key="5">
    <source>
        <dbReference type="Proteomes" id="UP000789831"/>
    </source>
</evidence>
<gene>
    <name evidence="4" type="ORF">AGERDE_LOCUS9389</name>
</gene>
<feature type="compositionally biased region" description="Low complexity" evidence="1">
    <location>
        <begin position="132"/>
        <end position="160"/>
    </location>
</feature>
<accession>A0A9N9CP37</accession>
<dbReference type="AlphaFoldDB" id="A0A9N9CP37"/>
<keyword evidence="2" id="KW-0472">Membrane</keyword>
<reference evidence="4" key="1">
    <citation type="submission" date="2021-06" db="EMBL/GenBank/DDBJ databases">
        <authorList>
            <person name="Kallberg Y."/>
            <person name="Tangrot J."/>
            <person name="Rosling A."/>
        </authorList>
    </citation>
    <scope>NUCLEOTIDE SEQUENCE</scope>
    <source>
        <strain evidence="4">MT106</strain>
    </source>
</reference>
<feature type="region of interest" description="Disordered" evidence="1">
    <location>
        <begin position="121"/>
        <end position="160"/>
    </location>
</feature>
<keyword evidence="5" id="KW-1185">Reference proteome</keyword>
<feature type="signal peptide" evidence="3">
    <location>
        <begin position="1"/>
        <end position="23"/>
    </location>
</feature>
<keyword evidence="2" id="KW-0812">Transmembrane</keyword>
<keyword evidence="2" id="KW-1133">Transmembrane helix</keyword>
<organism evidence="4 5">
    <name type="scientific">Ambispora gerdemannii</name>
    <dbReference type="NCBI Taxonomy" id="144530"/>
    <lineage>
        <taxon>Eukaryota</taxon>
        <taxon>Fungi</taxon>
        <taxon>Fungi incertae sedis</taxon>
        <taxon>Mucoromycota</taxon>
        <taxon>Glomeromycotina</taxon>
        <taxon>Glomeromycetes</taxon>
        <taxon>Archaeosporales</taxon>
        <taxon>Ambisporaceae</taxon>
        <taxon>Ambispora</taxon>
    </lineage>
</organism>
<sequence length="188" mass="20253">MHISLITTLATCLLTYIVASTSAFTILYPSGKYWVVLNTTSVVRWTYNASSDPPNFSVELQSPDASFPLYAIVTTANSSLGIANWTVQQVPPGTGYKIVFVNIGDINQRYTVSEDFEIKANGSTPSEYKDPSSTTSTGNDTNNSGSGDNKSNNSKSDGNSLSTNARSSFYAYQMTLIVGVVGLVGYFF</sequence>
<evidence type="ECO:0000313" key="4">
    <source>
        <dbReference type="EMBL" id="CAG8606950.1"/>
    </source>
</evidence>
<evidence type="ECO:0000256" key="1">
    <source>
        <dbReference type="SAM" id="MobiDB-lite"/>
    </source>
</evidence>
<evidence type="ECO:0000256" key="2">
    <source>
        <dbReference type="SAM" id="Phobius"/>
    </source>
</evidence>
<keyword evidence="3" id="KW-0732">Signal</keyword>
<dbReference type="Proteomes" id="UP000789831">
    <property type="component" value="Unassembled WGS sequence"/>
</dbReference>
<comment type="caution">
    <text evidence="4">The sequence shown here is derived from an EMBL/GenBank/DDBJ whole genome shotgun (WGS) entry which is preliminary data.</text>
</comment>